<dbReference type="InterPro" id="IPR051587">
    <property type="entry name" value="Adhesion_GPCR"/>
</dbReference>
<dbReference type="InterPro" id="IPR000832">
    <property type="entry name" value="GPCR_2_secretin-like"/>
</dbReference>
<name>A0AAV6GPA6_9TELE</name>
<feature type="transmembrane region" description="Helical" evidence="9">
    <location>
        <begin position="217"/>
        <end position="242"/>
    </location>
</feature>
<dbReference type="Pfam" id="PF00002">
    <property type="entry name" value="7tm_2"/>
    <property type="match status" value="1"/>
</dbReference>
<keyword evidence="12" id="KW-1185">Reference proteome</keyword>
<dbReference type="Gene3D" id="1.20.1070.10">
    <property type="entry name" value="Rhodopsin 7-helix transmembrane proteins"/>
    <property type="match status" value="1"/>
</dbReference>
<keyword evidence="5 9" id="KW-1133">Transmembrane helix</keyword>
<sequence length="343" mass="36865">MSPSIPPGIRLLLDFITYIGVGISLASLIICLIIEGFIWKSMTRNDTSYMRHVCVVNVAVSLLIADIWFIIGAAISDYQSVAVGPCTAATFFIHLFYLAMFFWMLVSALLLFYRTVMVLSQMKRSTMLAIAFSLGYGAPLIIAVVTVAATAGGGGYIREENVCWLNWNKTKALLAFVIPALTIVAINLLVMIVVLFKMLKRGVGDTTQNNDKHALVVIARCVAILTPLFGLTWGFGIGIMAAPEAVGLHVVFAVLNSLQGLFILVFGTLLDSKIKEALVRRLRNQSSGSGGTRSTSAGTSSNVLDFFRGIRRRNVYNVSGGPVVNSGSGTSSSYSAVNSSGNT</sequence>
<evidence type="ECO:0000313" key="11">
    <source>
        <dbReference type="EMBL" id="KAG5276943.1"/>
    </source>
</evidence>
<evidence type="ECO:0000256" key="7">
    <source>
        <dbReference type="ARBA" id="ARBA00023157"/>
    </source>
</evidence>
<keyword evidence="6 9" id="KW-0472">Membrane</keyword>
<gene>
    <name evidence="11" type="ORF">AALO_G00111680</name>
</gene>
<feature type="transmembrane region" description="Helical" evidence="9">
    <location>
        <begin position="49"/>
        <end position="71"/>
    </location>
</feature>
<feature type="transmembrane region" description="Helical" evidence="9">
    <location>
        <begin position="248"/>
        <end position="270"/>
    </location>
</feature>
<evidence type="ECO:0000256" key="1">
    <source>
        <dbReference type="ARBA" id="ARBA00004141"/>
    </source>
</evidence>
<dbReference type="PANTHER" id="PTHR45813:SF4">
    <property type="entry name" value="ADHESION G PROTEIN-COUPLED RECEPTOR F5"/>
    <property type="match status" value="1"/>
</dbReference>
<evidence type="ECO:0000256" key="3">
    <source>
        <dbReference type="ARBA" id="ARBA00022692"/>
    </source>
</evidence>
<dbReference type="PRINTS" id="PR01695">
    <property type="entry name" value="IGHEPTARCPTR"/>
</dbReference>
<dbReference type="PRINTS" id="PR00249">
    <property type="entry name" value="GPCRSECRETIN"/>
</dbReference>
<keyword evidence="4" id="KW-0732">Signal</keyword>
<evidence type="ECO:0000256" key="9">
    <source>
        <dbReference type="SAM" id="Phobius"/>
    </source>
</evidence>
<keyword evidence="3 9" id="KW-0812">Transmembrane</keyword>
<evidence type="ECO:0000256" key="4">
    <source>
        <dbReference type="ARBA" id="ARBA00022729"/>
    </source>
</evidence>
<keyword evidence="7" id="KW-1015">Disulfide bond</keyword>
<dbReference type="GO" id="GO:0016020">
    <property type="term" value="C:membrane"/>
    <property type="evidence" value="ECO:0007669"/>
    <property type="project" value="UniProtKB-SubCell"/>
</dbReference>
<feature type="transmembrane region" description="Helical" evidence="9">
    <location>
        <begin position="15"/>
        <end position="37"/>
    </location>
</feature>
<accession>A0AAV6GPA6</accession>
<proteinExistence type="inferred from homology"/>
<dbReference type="FunFam" id="1.20.1070.10:FF:000058">
    <property type="entry name" value="Adhesion G protein-coupled receptor F5"/>
    <property type="match status" value="1"/>
</dbReference>
<dbReference type="InterPro" id="IPR017981">
    <property type="entry name" value="GPCR_2-like_7TM"/>
</dbReference>
<reference evidence="11" key="1">
    <citation type="submission" date="2020-10" db="EMBL/GenBank/DDBJ databases">
        <title>Chromosome-scale genome assembly of the Allis shad, Alosa alosa.</title>
        <authorList>
            <person name="Margot Z."/>
            <person name="Christophe K."/>
            <person name="Cabau C."/>
            <person name="Louis A."/>
            <person name="Berthelot C."/>
            <person name="Parey E."/>
            <person name="Roest Crollius H."/>
            <person name="Montfort J."/>
            <person name="Robinson-Rechavi M."/>
            <person name="Bucao C."/>
            <person name="Bouchez O."/>
            <person name="Gislard M."/>
            <person name="Lluch J."/>
            <person name="Milhes M."/>
            <person name="Lampietro C."/>
            <person name="Lopez Roques C."/>
            <person name="Donnadieu C."/>
            <person name="Braasch I."/>
            <person name="Desvignes T."/>
            <person name="Postlethwait J."/>
            <person name="Bobe J."/>
            <person name="Guiguen Y."/>
        </authorList>
    </citation>
    <scope>NUCLEOTIDE SEQUENCE</scope>
    <source>
        <strain evidence="11">M-15738</strain>
        <tissue evidence="11">Blood</tissue>
    </source>
</reference>
<feature type="domain" description="G-protein coupled receptors family 2 profile 2" evidence="10">
    <location>
        <begin position="13"/>
        <end position="271"/>
    </location>
</feature>
<dbReference type="Proteomes" id="UP000823561">
    <property type="component" value="Chromosome 8"/>
</dbReference>
<dbReference type="GO" id="GO:0007189">
    <property type="term" value="P:adenylate cyclase-activating G protein-coupled receptor signaling pathway"/>
    <property type="evidence" value="ECO:0007669"/>
    <property type="project" value="TreeGrafter"/>
</dbReference>
<evidence type="ECO:0000256" key="6">
    <source>
        <dbReference type="ARBA" id="ARBA00023136"/>
    </source>
</evidence>
<dbReference type="GO" id="GO:0004930">
    <property type="term" value="F:G protein-coupled receptor activity"/>
    <property type="evidence" value="ECO:0007669"/>
    <property type="project" value="InterPro"/>
</dbReference>
<evidence type="ECO:0000256" key="2">
    <source>
        <dbReference type="ARBA" id="ARBA00007343"/>
    </source>
</evidence>
<feature type="transmembrane region" description="Helical" evidence="9">
    <location>
        <begin position="172"/>
        <end position="196"/>
    </location>
</feature>
<feature type="transmembrane region" description="Helical" evidence="9">
    <location>
        <begin position="91"/>
        <end position="113"/>
    </location>
</feature>
<evidence type="ECO:0000256" key="5">
    <source>
        <dbReference type="ARBA" id="ARBA00022989"/>
    </source>
</evidence>
<dbReference type="GO" id="GO:0007166">
    <property type="term" value="P:cell surface receptor signaling pathway"/>
    <property type="evidence" value="ECO:0007669"/>
    <property type="project" value="InterPro"/>
</dbReference>
<dbReference type="PROSITE" id="PS50261">
    <property type="entry name" value="G_PROTEIN_RECEP_F2_4"/>
    <property type="match status" value="1"/>
</dbReference>
<keyword evidence="8" id="KW-0325">Glycoprotein</keyword>
<comment type="subcellular location">
    <subcellularLocation>
        <location evidence="1">Membrane</location>
        <topology evidence="1">Multi-pass membrane protein</topology>
    </subcellularLocation>
</comment>
<evidence type="ECO:0000259" key="10">
    <source>
        <dbReference type="PROSITE" id="PS50261"/>
    </source>
</evidence>
<organism evidence="11 12">
    <name type="scientific">Alosa alosa</name>
    <name type="common">allis shad</name>
    <dbReference type="NCBI Taxonomy" id="278164"/>
    <lineage>
        <taxon>Eukaryota</taxon>
        <taxon>Metazoa</taxon>
        <taxon>Chordata</taxon>
        <taxon>Craniata</taxon>
        <taxon>Vertebrata</taxon>
        <taxon>Euteleostomi</taxon>
        <taxon>Actinopterygii</taxon>
        <taxon>Neopterygii</taxon>
        <taxon>Teleostei</taxon>
        <taxon>Clupei</taxon>
        <taxon>Clupeiformes</taxon>
        <taxon>Clupeoidei</taxon>
        <taxon>Clupeidae</taxon>
        <taxon>Alosa</taxon>
    </lineage>
</organism>
<evidence type="ECO:0000256" key="8">
    <source>
        <dbReference type="ARBA" id="ARBA00023180"/>
    </source>
</evidence>
<dbReference type="EMBL" id="JADWDJ010000008">
    <property type="protein sequence ID" value="KAG5276943.1"/>
    <property type="molecule type" value="Genomic_DNA"/>
</dbReference>
<dbReference type="PANTHER" id="PTHR45813">
    <property type="entry name" value="IG-LIKE DOMAIN-CONTAINING PROTEIN"/>
    <property type="match status" value="1"/>
</dbReference>
<comment type="similarity">
    <text evidence="2">Belongs to the G-protein coupled receptor 2 family. Adhesion G-protein coupled receptor (ADGR) subfamily.</text>
</comment>
<comment type="caution">
    <text evidence="11">The sequence shown here is derived from an EMBL/GenBank/DDBJ whole genome shotgun (WGS) entry which is preliminary data.</text>
</comment>
<evidence type="ECO:0000313" key="12">
    <source>
        <dbReference type="Proteomes" id="UP000823561"/>
    </source>
</evidence>
<protein>
    <recommendedName>
        <fullName evidence="10">G-protein coupled receptors family 2 profile 2 domain-containing protein</fullName>
    </recommendedName>
</protein>
<dbReference type="AlphaFoldDB" id="A0AAV6GPA6"/>
<dbReference type="InterPro" id="IPR008078">
    <property type="entry name" value="GPCR_2_Ig-hepta-like_rcpt"/>
</dbReference>
<feature type="transmembrane region" description="Helical" evidence="9">
    <location>
        <begin position="125"/>
        <end position="152"/>
    </location>
</feature>